<evidence type="ECO:0000259" key="1">
    <source>
        <dbReference type="Pfam" id="PF21180"/>
    </source>
</evidence>
<reference evidence="2 3" key="1">
    <citation type="submission" date="2016-06" db="EMBL/GenBank/DDBJ databases">
        <title>Evolution of pathogenesis and genome organization in the Tremellales.</title>
        <authorList>
            <person name="Cuomo C."/>
            <person name="Litvintseva A."/>
            <person name="Heitman J."/>
            <person name="Chen Y."/>
            <person name="Sun S."/>
            <person name="Springer D."/>
            <person name="Dromer F."/>
            <person name="Young S."/>
            <person name="Zeng Q."/>
            <person name="Chapman S."/>
            <person name="Gujja S."/>
            <person name="Saif S."/>
            <person name="Birren B."/>
        </authorList>
    </citation>
    <scope>NUCLEOTIDE SEQUENCE [LARGE SCALE GENOMIC DNA]</scope>
    <source>
        <strain evidence="2 3">CBS 6039</strain>
    </source>
</reference>
<name>A0A1E3HLR1_9TREE</name>
<dbReference type="RefSeq" id="XP_018992020.1">
    <property type="nucleotide sequence ID" value="XM_019139529.1"/>
</dbReference>
<sequence length="426" mass="48353">MPAKLTPKSDIYSAFEAEMEVMERVGAIVQAREEKSFVEQQVARASAPGDDWATQCENAHRFVVDTARKLFDDVGVMCDRNIAILKHRSSRRQSEFTDTSKGISVTLTRSRDKVTTVAKMPSTKADDSRRLVLTAKILMVMYASISKDRTISMRGSHYYTKHVCGDYRHSSSMAYDIAETAGLPLEAFGIIPEARGNLICRHPVTIARETGSDLHFEPFQAIHFDTKWFPTAIEIHGNIEKLLYTEKIASMEKLNDLGILTQERVEVTVLMASHGRLDRATVRLLHLLADAYPAMQMNALFDGDPYGVSMMANLWDGSSRFPLQSSRSLRRRVRWLGLRLSQMEEMIAEGENAQFLLPLGEGDWNQLSAMRRRGADWEIEEELCLLEARGEKLEIETVYHFEGHVGGVKVFFEDYDFAFILHEMSK</sequence>
<evidence type="ECO:0000313" key="3">
    <source>
        <dbReference type="Proteomes" id="UP000094065"/>
    </source>
</evidence>
<dbReference type="Proteomes" id="UP000094065">
    <property type="component" value="Unassembled WGS sequence"/>
</dbReference>
<dbReference type="PANTHER" id="PTHR10848">
    <property type="entry name" value="MEIOTIC RECOMBINATION PROTEIN SPO11"/>
    <property type="match status" value="1"/>
</dbReference>
<organism evidence="2 3">
    <name type="scientific">Cryptococcus amylolentus CBS 6039</name>
    <dbReference type="NCBI Taxonomy" id="1295533"/>
    <lineage>
        <taxon>Eukaryota</taxon>
        <taxon>Fungi</taxon>
        <taxon>Dikarya</taxon>
        <taxon>Basidiomycota</taxon>
        <taxon>Agaricomycotina</taxon>
        <taxon>Tremellomycetes</taxon>
        <taxon>Tremellales</taxon>
        <taxon>Cryptococcaceae</taxon>
        <taxon>Cryptococcus</taxon>
    </lineage>
</organism>
<evidence type="ECO:0000313" key="2">
    <source>
        <dbReference type="EMBL" id="ODN76646.1"/>
    </source>
</evidence>
<keyword evidence="3" id="KW-1185">Reference proteome</keyword>
<gene>
    <name evidence="2" type="ORF">L202_05290</name>
</gene>
<dbReference type="OrthoDB" id="5377392at2759"/>
<accession>A0A1E3HLR1</accession>
<dbReference type="InterPro" id="IPR002815">
    <property type="entry name" value="Spo11/TopoVI_A"/>
</dbReference>
<protein>
    <recommendedName>
        <fullName evidence="1">Topoisomerase 6 subunit A/Spo11 TOPRIM domain-containing protein</fullName>
    </recommendedName>
</protein>
<dbReference type="PANTHER" id="PTHR10848:SF0">
    <property type="entry name" value="MEIOTIC RECOMBINATION PROTEIN SPO11"/>
    <property type="match status" value="1"/>
</dbReference>
<dbReference type="GO" id="GO:0003677">
    <property type="term" value="F:DNA binding"/>
    <property type="evidence" value="ECO:0007669"/>
    <property type="project" value="InterPro"/>
</dbReference>
<dbReference type="GeneID" id="30156599"/>
<proteinExistence type="predicted"/>
<dbReference type="SUPFAM" id="SSF56726">
    <property type="entry name" value="DNA topoisomerase IV, alpha subunit"/>
    <property type="match status" value="1"/>
</dbReference>
<comment type="caution">
    <text evidence="2">The sequence shown here is derived from an EMBL/GenBank/DDBJ whole genome shotgun (WGS) entry which is preliminary data.</text>
</comment>
<dbReference type="AlphaFoldDB" id="A0A1E3HLR1"/>
<dbReference type="InterPro" id="IPR036078">
    <property type="entry name" value="Spo11/TopoVI_A_sf"/>
</dbReference>
<dbReference type="GO" id="GO:0003918">
    <property type="term" value="F:DNA topoisomerase type II (double strand cut, ATP-hydrolyzing) activity"/>
    <property type="evidence" value="ECO:0007669"/>
    <property type="project" value="InterPro"/>
</dbReference>
<dbReference type="STRING" id="1295533.A0A1E3HLR1"/>
<feature type="domain" description="Topoisomerase 6 subunit A/Spo11 TOPRIM" evidence="1">
    <location>
        <begin position="243"/>
        <end position="401"/>
    </location>
</feature>
<dbReference type="Pfam" id="PF21180">
    <property type="entry name" value="TOP6A-Spo11_Toprim"/>
    <property type="match status" value="1"/>
</dbReference>
<dbReference type="GO" id="GO:0005694">
    <property type="term" value="C:chromosome"/>
    <property type="evidence" value="ECO:0007669"/>
    <property type="project" value="InterPro"/>
</dbReference>
<dbReference type="Gene3D" id="3.40.1360.10">
    <property type="match status" value="1"/>
</dbReference>
<dbReference type="EMBL" id="AWGJ01000008">
    <property type="protein sequence ID" value="ODN76646.1"/>
    <property type="molecule type" value="Genomic_DNA"/>
</dbReference>
<dbReference type="InterPro" id="IPR034136">
    <property type="entry name" value="TOPRIM_Topo6A/Spo11"/>
</dbReference>